<feature type="transmembrane region" description="Helical" evidence="5">
    <location>
        <begin position="209"/>
        <end position="230"/>
    </location>
</feature>
<feature type="transmembrane region" description="Helical" evidence="5">
    <location>
        <begin position="309"/>
        <end position="331"/>
    </location>
</feature>
<dbReference type="GO" id="GO:0016020">
    <property type="term" value="C:membrane"/>
    <property type="evidence" value="ECO:0007669"/>
    <property type="project" value="UniProtKB-SubCell"/>
</dbReference>
<name>I7M834_TETTS</name>
<reference evidence="7" key="1">
    <citation type="journal article" date="2006" name="PLoS Biol.">
        <title>Macronuclear genome sequence of the ciliate Tetrahymena thermophila, a model eukaryote.</title>
        <authorList>
            <person name="Eisen J.A."/>
            <person name="Coyne R.S."/>
            <person name="Wu M."/>
            <person name="Wu D."/>
            <person name="Thiagarajan M."/>
            <person name="Wortman J.R."/>
            <person name="Badger J.H."/>
            <person name="Ren Q."/>
            <person name="Amedeo P."/>
            <person name="Jones K.M."/>
            <person name="Tallon L.J."/>
            <person name="Delcher A.L."/>
            <person name="Salzberg S.L."/>
            <person name="Silva J.C."/>
            <person name="Haas B.J."/>
            <person name="Majoros W.H."/>
            <person name="Farzad M."/>
            <person name="Carlton J.M."/>
            <person name="Smith R.K. Jr."/>
            <person name="Garg J."/>
            <person name="Pearlman R.E."/>
            <person name="Karrer K.M."/>
            <person name="Sun L."/>
            <person name="Manning G."/>
            <person name="Elde N.C."/>
            <person name="Turkewitz A.P."/>
            <person name="Asai D.J."/>
            <person name="Wilkes D.E."/>
            <person name="Wang Y."/>
            <person name="Cai H."/>
            <person name="Collins K."/>
            <person name="Stewart B.A."/>
            <person name="Lee S.R."/>
            <person name="Wilamowska K."/>
            <person name="Weinberg Z."/>
            <person name="Ruzzo W.L."/>
            <person name="Wloga D."/>
            <person name="Gaertig J."/>
            <person name="Frankel J."/>
            <person name="Tsao C.-C."/>
            <person name="Gorovsky M.A."/>
            <person name="Keeling P.J."/>
            <person name="Waller R.F."/>
            <person name="Patron N.J."/>
            <person name="Cherry J.M."/>
            <person name="Stover N.A."/>
            <person name="Krieger C.J."/>
            <person name="del Toro C."/>
            <person name="Ryder H.F."/>
            <person name="Williamson S.C."/>
            <person name="Barbeau R.A."/>
            <person name="Hamilton E.P."/>
            <person name="Orias E."/>
        </authorList>
    </citation>
    <scope>NUCLEOTIDE SEQUENCE [LARGE SCALE GENOMIC DNA]</scope>
    <source>
        <strain evidence="7">SB210</strain>
    </source>
</reference>
<dbReference type="GeneID" id="7837504"/>
<feature type="transmembrane region" description="Helical" evidence="5">
    <location>
        <begin position="118"/>
        <end position="142"/>
    </location>
</feature>
<evidence type="ECO:0000313" key="7">
    <source>
        <dbReference type="Proteomes" id="UP000009168"/>
    </source>
</evidence>
<evidence type="ECO:0000256" key="4">
    <source>
        <dbReference type="ARBA" id="ARBA00023136"/>
    </source>
</evidence>
<feature type="transmembrane region" description="Helical" evidence="5">
    <location>
        <begin position="376"/>
        <end position="397"/>
    </location>
</feature>
<feature type="transmembrane region" description="Helical" evidence="5">
    <location>
        <begin position="470"/>
        <end position="490"/>
    </location>
</feature>
<gene>
    <name evidence="6" type="ORF">TTHERM_00191950</name>
</gene>
<feature type="transmembrane region" description="Helical" evidence="5">
    <location>
        <begin position="445"/>
        <end position="464"/>
    </location>
</feature>
<comment type="subcellular location">
    <subcellularLocation>
        <location evidence="1">Membrane</location>
        <topology evidence="1">Multi-pass membrane protein</topology>
    </subcellularLocation>
</comment>
<feature type="transmembrane region" description="Helical" evidence="5">
    <location>
        <begin position="236"/>
        <end position="252"/>
    </location>
</feature>
<keyword evidence="4 5" id="KW-0472">Membrane</keyword>
<evidence type="ECO:0000256" key="2">
    <source>
        <dbReference type="ARBA" id="ARBA00022692"/>
    </source>
</evidence>
<dbReference type="Pfam" id="PF07690">
    <property type="entry name" value="MFS_1"/>
    <property type="match status" value="1"/>
</dbReference>
<feature type="transmembrane region" description="Helical" evidence="5">
    <location>
        <begin position="149"/>
        <end position="168"/>
    </location>
</feature>
<dbReference type="HOGENOM" id="CLU_001265_33_5_1"/>
<dbReference type="GO" id="GO:0022857">
    <property type="term" value="F:transmembrane transporter activity"/>
    <property type="evidence" value="ECO:0007669"/>
    <property type="project" value="InterPro"/>
</dbReference>
<accession>I7M834</accession>
<evidence type="ECO:0000256" key="3">
    <source>
        <dbReference type="ARBA" id="ARBA00022989"/>
    </source>
</evidence>
<dbReference type="InterPro" id="IPR036259">
    <property type="entry name" value="MFS_trans_sf"/>
</dbReference>
<evidence type="ECO:0000256" key="1">
    <source>
        <dbReference type="ARBA" id="ARBA00004141"/>
    </source>
</evidence>
<dbReference type="KEGG" id="tet:TTHERM_00191950"/>
<feature type="transmembrane region" description="Helical" evidence="5">
    <location>
        <begin position="45"/>
        <end position="65"/>
    </location>
</feature>
<dbReference type="AlphaFoldDB" id="I7M834"/>
<evidence type="ECO:0000256" key="5">
    <source>
        <dbReference type="SAM" id="Phobius"/>
    </source>
</evidence>
<dbReference type="PANTHER" id="PTHR24064">
    <property type="entry name" value="SOLUTE CARRIER FAMILY 22 MEMBER"/>
    <property type="match status" value="1"/>
</dbReference>
<dbReference type="InterPro" id="IPR011701">
    <property type="entry name" value="MFS"/>
</dbReference>
<dbReference type="Proteomes" id="UP000009168">
    <property type="component" value="Unassembled WGS sequence"/>
</dbReference>
<keyword evidence="3 5" id="KW-1133">Transmembrane helix</keyword>
<protein>
    <submittedName>
        <fullName evidence="6">MFS transporter</fullName>
    </submittedName>
</protein>
<sequence length="519" mass="59108">MSKQFKYQHFNQDNTIPEEQCQIKKLSIQEALEQVGSQHTYQKRFFLFSGFVSLFGATCILSPIFTYEKPSFHCPLEIKSDECENWVCQQPEPSQYFSSQPKSFIMQFNPPLLCDRQYIADLLIAINYAGSALGFIASLYIADNIGRKFATVLFWILAGVGALVSSIFSDDIVLSVFGFALSQFGANSTINIIFCMINDHSLGKFRQYTMAAISPFYGLGGSLLVLFKFISEDYKVMMLFIGIPILISCLYLQKIQDPPLFLYEKDKLKTVEVLNYIAQINKRDTITKEQLQDKQIEVNKNRIYGIRDLFVFPSLRLNSIFSGLILFFIQISYYGSNLTLSQFGFDIKSNALATSIADTIGYIAIIPFVPYFKRKYSCIISGLIFSCIMISFNFIQIPQDCSDVCYEKTMQAILVALARFFLSFEWGIAFIYFTEMFPITVRTVGLGFASFVGEFGSILCSYFISSLIKYGVNPLFGIGIISLFSLLLYYPIDETFSKPIQNEIKELVEVELQKKKQII</sequence>
<dbReference type="InParanoid" id="I7M834"/>
<dbReference type="OrthoDB" id="5296287at2759"/>
<keyword evidence="2 5" id="KW-0812">Transmembrane</keyword>
<dbReference type="EMBL" id="GG662693">
    <property type="protein sequence ID" value="EAR96526.1"/>
    <property type="molecule type" value="Genomic_DNA"/>
</dbReference>
<keyword evidence="7" id="KW-1185">Reference proteome</keyword>
<dbReference type="SUPFAM" id="SSF103473">
    <property type="entry name" value="MFS general substrate transporter"/>
    <property type="match status" value="1"/>
</dbReference>
<feature type="transmembrane region" description="Helical" evidence="5">
    <location>
        <begin position="174"/>
        <end position="197"/>
    </location>
</feature>
<dbReference type="OMA" id="DECENWV"/>
<dbReference type="STRING" id="312017.I7M834"/>
<evidence type="ECO:0000313" key="6">
    <source>
        <dbReference type="EMBL" id="EAR96526.1"/>
    </source>
</evidence>
<organism evidence="6 7">
    <name type="scientific">Tetrahymena thermophila (strain SB210)</name>
    <dbReference type="NCBI Taxonomy" id="312017"/>
    <lineage>
        <taxon>Eukaryota</taxon>
        <taxon>Sar</taxon>
        <taxon>Alveolata</taxon>
        <taxon>Ciliophora</taxon>
        <taxon>Intramacronucleata</taxon>
        <taxon>Oligohymenophorea</taxon>
        <taxon>Hymenostomatida</taxon>
        <taxon>Tetrahymenina</taxon>
        <taxon>Tetrahymenidae</taxon>
        <taxon>Tetrahymena</taxon>
    </lineage>
</organism>
<feature type="transmembrane region" description="Helical" evidence="5">
    <location>
        <begin position="409"/>
        <end position="433"/>
    </location>
</feature>
<dbReference type="eggNOG" id="KOG0255">
    <property type="taxonomic scope" value="Eukaryota"/>
</dbReference>
<dbReference type="Gene3D" id="1.20.1250.20">
    <property type="entry name" value="MFS general substrate transporter like domains"/>
    <property type="match status" value="1"/>
</dbReference>
<proteinExistence type="predicted"/>
<dbReference type="RefSeq" id="XP_001016771.1">
    <property type="nucleotide sequence ID" value="XM_001016771.1"/>
</dbReference>
<feature type="transmembrane region" description="Helical" evidence="5">
    <location>
        <begin position="351"/>
        <end position="369"/>
    </location>
</feature>